<keyword evidence="7" id="KW-1185">Reference proteome</keyword>
<evidence type="ECO:0000259" key="5">
    <source>
        <dbReference type="Pfam" id="PF13966"/>
    </source>
</evidence>
<dbReference type="AlphaFoldDB" id="A0A7J0HA85"/>
<dbReference type="InterPro" id="IPR011706">
    <property type="entry name" value="Cu-oxidase_C"/>
</dbReference>
<evidence type="ECO:0000259" key="3">
    <source>
        <dbReference type="Pfam" id="PF00394"/>
    </source>
</evidence>
<accession>A0A7J0HA85</accession>
<sequence>MDSSELSAGFQHMGLFWDKQESKLMKQLLVIRDKIQAIEGSTHAAISRLEQWAIDGKFSSKSAYEFFRPRKIKLTWPKLVWQTSITPKHSFILWLGLKGRLLTRDKLQGYIEDQTCPLCREMEETIDHLFFQCRVGRQVWSQIKLWLGISRAMNTLKAAVKWMIKEARGTGAQAKAKRIGLACTNHNADTVNFFLDSGDTVLLRIINASLNQQLFFIVANHRLTVVGADAAYIKPFLTRTLMLGPGQTTDVLTADQTPGRYFVTARAYASAPNAPFDNTTETAAFEYNSAPCITNKRFLSKPTLPRLQAYNNTATATAFTTQFRSPFNVKMPAQIDENLFFTVGFGFFNCNPGPQCQGPNNTRFATSMNNVSFVLPKTTSLLQAYYRVYRASSPQTWTKLYKMKFGSKVQIVLQDTAIFSEKDHPMHIYGYSFYVVGQGFGNFNPRRDTAKFNLIDPPERNTIDVPVGGWAVIRIVADNPGVWLMHCPWMRNSFGVWPRHSRLSMEPRNCSP</sequence>
<dbReference type="Pfam" id="PF00394">
    <property type="entry name" value="Cu-oxidase"/>
    <property type="match status" value="1"/>
</dbReference>
<dbReference type="PANTHER" id="PTHR11709">
    <property type="entry name" value="MULTI-COPPER OXIDASE"/>
    <property type="match status" value="1"/>
</dbReference>
<comment type="similarity">
    <text evidence="1">Belongs to the multicopper oxidase family.</text>
</comment>
<dbReference type="GO" id="GO:0016491">
    <property type="term" value="F:oxidoreductase activity"/>
    <property type="evidence" value="ECO:0007669"/>
    <property type="project" value="InterPro"/>
</dbReference>
<dbReference type="OrthoDB" id="2121828at2759"/>
<dbReference type="Pfam" id="PF07731">
    <property type="entry name" value="Cu-oxidase_2"/>
    <property type="match status" value="1"/>
</dbReference>
<dbReference type="EMBL" id="BJWL01000028">
    <property type="protein sequence ID" value="GFZ19928.1"/>
    <property type="molecule type" value="Genomic_DNA"/>
</dbReference>
<organism evidence="6 7">
    <name type="scientific">Actinidia rufa</name>
    <dbReference type="NCBI Taxonomy" id="165716"/>
    <lineage>
        <taxon>Eukaryota</taxon>
        <taxon>Viridiplantae</taxon>
        <taxon>Streptophyta</taxon>
        <taxon>Embryophyta</taxon>
        <taxon>Tracheophyta</taxon>
        <taxon>Spermatophyta</taxon>
        <taxon>Magnoliopsida</taxon>
        <taxon>eudicotyledons</taxon>
        <taxon>Gunneridae</taxon>
        <taxon>Pentapetalae</taxon>
        <taxon>asterids</taxon>
        <taxon>Ericales</taxon>
        <taxon>Actinidiaceae</taxon>
        <taxon>Actinidia</taxon>
    </lineage>
</organism>
<dbReference type="PANTHER" id="PTHR11709:SF68">
    <property type="entry name" value="LACCASE-13"/>
    <property type="match status" value="1"/>
</dbReference>
<dbReference type="InterPro" id="IPR008972">
    <property type="entry name" value="Cupredoxin"/>
</dbReference>
<dbReference type="SUPFAM" id="SSF49503">
    <property type="entry name" value="Cupredoxins"/>
    <property type="match status" value="2"/>
</dbReference>
<evidence type="ECO:0000259" key="4">
    <source>
        <dbReference type="Pfam" id="PF07731"/>
    </source>
</evidence>
<evidence type="ECO:0000313" key="6">
    <source>
        <dbReference type="EMBL" id="GFZ19928.1"/>
    </source>
</evidence>
<dbReference type="Pfam" id="PF13966">
    <property type="entry name" value="zf-RVT"/>
    <property type="match status" value="1"/>
</dbReference>
<gene>
    <name evidence="6" type="ORF">Acr_28g0006330</name>
</gene>
<dbReference type="Gene3D" id="2.60.40.420">
    <property type="entry name" value="Cupredoxins - blue copper proteins"/>
    <property type="match status" value="2"/>
</dbReference>
<comment type="caution">
    <text evidence="6">The sequence shown here is derived from an EMBL/GenBank/DDBJ whole genome shotgun (WGS) entry which is preliminary data.</text>
</comment>
<dbReference type="InterPro" id="IPR001117">
    <property type="entry name" value="Cu-oxidase_2nd"/>
</dbReference>
<name>A0A7J0HA85_9ERIC</name>
<keyword evidence="2" id="KW-0325">Glycoprotein</keyword>
<dbReference type="InterPro" id="IPR045087">
    <property type="entry name" value="Cu-oxidase_fam"/>
</dbReference>
<evidence type="ECO:0000256" key="2">
    <source>
        <dbReference type="ARBA" id="ARBA00023180"/>
    </source>
</evidence>
<protein>
    <submittedName>
        <fullName evidence="6">Laccase 12</fullName>
    </submittedName>
</protein>
<reference evidence="6 7" key="1">
    <citation type="submission" date="2019-07" db="EMBL/GenBank/DDBJ databases">
        <title>De Novo Assembly of kiwifruit Actinidia rufa.</title>
        <authorList>
            <person name="Sugita-Konishi S."/>
            <person name="Sato K."/>
            <person name="Mori E."/>
            <person name="Abe Y."/>
            <person name="Kisaki G."/>
            <person name="Hamano K."/>
            <person name="Suezawa K."/>
            <person name="Otani M."/>
            <person name="Fukuda T."/>
            <person name="Manabe T."/>
            <person name="Gomi K."/>
            <person name="Tabuchi M."/>
            <person name="Akimitsu K."/>
            <person name="Kataoka I."/>
        </authorList>
    </citation>
    <scope>NUCLEOTIDE SEQUENCE [LARGE SCALE GENOMIC DNA]</scope>
    <source>
        <strain evidence="7">cv. Fuchu</strain>
    </source>
</reference>
<evidence type="ECO:0000313" key="7">
    <source>
        <dbReference type="Proteomes" id="UP000585474"/>
    </source>
</evidence>
<evidence type="ECO:0000256" key="1">
    <source>
        <dbReference type="ARBA" id="ARBA00010609"/>
    </source>
</evidence>
<dbReference type="GO" id="GO:0005507">
    <property type="term" value="F:copper ion binding"/>
    <property type="evidence" value="ECO:0007669"/>
    <property type="project" value="InterPro"/>
</dbReference>
<feature type="domain" description="Plastocyanin-like" evidence="4">
    <location>
        <begin position="393"/>
        <end position="487"/>
    </location>
</feature>
<dbReference type="Proteomes" id="UP000585474">
    <property type="component" value="Unassembled WGS sequence"/>
</dbReference>
<dbReference type="InterPro" id="IPR026960">
    <property type="entry name" value="RVT-Znf"/>
</dbReference>
<feature type="domain" description="Reverse transcriptase zinc-binding" evidence="5">
    <location>
        <begin position="58"/>
        <end position="140"/>
    </location>
</feature>
<proteinExistence type="inferred from homology"/>
<feature type="domain" description="Plastocyanin-like" evidence="3">
    <location>
        <begin position="184"/>
        <end position="289"/>
    </location>
</feature>